<proteinExistence type="predicted"/>
<gene>
    <name evidence="1" type="ORF">LWI28_029055</name>
</gene>
<sequence length="192" mass="21266">MVSPSMPGFVENPMVLEATLCSSSPTSVPICGPSFTVVGSIPIPLLDVHIVQQVYSLLPREASSPPFVFVSSGGHIMESFSSLVPHEVSPYPHVVSSGGLIIESLPSDSHVELGFVVVTPWPNQVDVEVSDPDRVDQRFTIIKSRLESFQFEFQTELGLKWSHFSHFSPSHVHDYPCCCFFGWSYYGIFAFR</sequence>
<organism evidence="1 2">
    <name type="scientific">Acer negundo</name>
    <name type="common">Box elder</name>
    <dbReference type="NCBI Taxonomy" id="4023"/>
    <lineage>
        <taxon>Eukaryota</taxon>
        <taxon>Viridiplantae</taxon>
        <taxon>Streptophyta</taxon>
        <taxon>Embryophyta</taxon>
        <taxon>Tracheophyta</taxon>
        <taxon>Spermatophyta</taxon>
        <taxon>Magnoliopsida</taxon>
        <taxon>eudicotyledons</taxon>
        <taxon>Gunneridae</taxon>
        <taxon>Pentapetalae</taxon>
        <taxon>rosids</taxon>
        <taxon>malvids</taxon>
        <taxon>Sapindales</taxon>
        <taxon>Sapindaceae</taxon>
        <taxon>Hippocastanoideae</taxon>
        <taxon>Acereae</taxon>
        <taxon>Acer</taxon>
    </lineage>
</organism>
<name>A0AAD5NL04_ACENE</name>
<protein>
    <submittedName>
        <fullName evidence="1">Uncharacterized protein</fullName>
    </submittedName>
</protein>
<reference evidence="1" key="1">
    <citation type="journal article" date="2022" name="Plant J.">
        <title>Strategies of tolerance reflected in two North American maple genomes.</title>
        <authorList>
            <person name="McEvoy S.L."/>
            <person name="Sezen U.U."/>
            <person name="Trouern-Trend A."/>
            <person name="McMahon S.M."/>
            <person name="Schaberg P.G."/>
            <person name="Yang J."/>
            <person name="Wegrzyn J.L."/>
            <person name="Swenson N.G."/>
        </authorList>
    </citation>
    <scope>NUCLEOTIDE SEQUENCE</scope>
    <source>
        <strain evidence="1">91603</strain>
    </source>
</reference>
<dbReference type="AlphaFoldDB" id="A0AAD5NL04"/>
<evidence type="ECO:0000313" key="2">
    <source>
        <dbReference type="Proteomes" id="UP001064489"/>
    </source>
</evidence>
<accession>A0AAD5NL04</accession>
<dbReference type="EMBL" id="JAJSOW010000106">
    <property type="protein sequence ID" value="KAI9162627.1"/>
    <property type="molecule type" value="Genomic_DNA"/>
</dbReference>
<dbReference type="Proteomes" id="UP001064489">
    <property type="component" value="Chromosome 2"/>
</dbReference>
<evidence type="ECO:0000313" key="1">
    <source>
        <dbReference type="EMBL" id="KAI9162627.1"/>
    </source>
</evidence>
<keyword evidence="2" id="KW-1185">Reference proteome</keyword>
<reference evidence="1" key="2">
    <citation type="submission" date="2023-02" db="EMBL/GenBank/DDBJ databases">
        <authorList>
            <person name="Swenson N.G."/>
            <person name="Wegrzyn J.L."/>
            <person name="Mcevoy S.L."/>
        </authorList>
    </citation>
    <scope>NUCLEOTIDE SEQUENCE</scope>
    <source>
        <strain evidence="1">91603</strain>
        <tissue evidence="1">Leaf</tissue>
    </source>
</reference>
<comment type="caution">
    <text evidence="1">The sequence shown here is derived from an EMBL/GenBank/DDBJ whole genome shotgun (WGS) entry which is preliminary data.</text>
</comment>